<protein>
    <submittedName>
        <fullName evidence="2">Uncharacterized protein</fullName>
    </submittedName>
</protein>
<organism evidence="2">
    <name type="scientific">viral metagenome</name>
    <dbReference type="NCBI Taxonomy" id="1070528"/>
    <lineage>
        <taxon>unclassified sequences</taxon>
        <taxon>metagenomes</taxon>
        <taxon>organismal metagenomes</taxon>
    </lineage>
</organism>
<keyword evidence="1" id="KW-1133">Transmembrane helix</keyword>
<dbReference type="EMBL" id="MN739907">
    <property type="protein sequence ID" value="QHT76912.1"/>
    <property type="molecule type" value="Genomic_DNA"/>
</dbReference>
<reference evidence="2" key="1">
    <citation type="journal article" date="2020" name="Nature">
        <title>Giant virus diversity and host interactions through global metagenomics.</title>
        <authorList>
            <person name="Schulz F."/>
            <person name="Roux S."/>
            <person name="Paez-Espino D."/>
            <person name="Jungbluth S."/>
            <person name="Walsh D.A."/>
            <person name="Denef V.J."/>
            <person name="McMahon K.D."/>
            <person name="Konstantinidis K.T."/>
            <person name="Eloe-Fadrosh E.A."/>
            <person name="Kyrpides N.C."/>
            <person name="Woyke T."/>
        </authorList>
    </citation>
    <scope>NUCLEOTIDE SEQUENCE</scope>
    <source>
        <strain evidence="2">GVMAG-M-3300023179-82</strain>
    </source>
</reference>
<evidence type="ECO:0000256" key="1">
    <source>
        <dbReference type="SAM" id="Phobius"/>
    </source>
</evidence>
<feature type="transmembrane region" description="Helical" evidence="1">
    <location>
        <begin position="12"/>
        <end position="29"/>
    </location>
</feature>
<dbReference type="AlphaFoldDB" id="A0A6C0H8J0"/>
<accession>A0A6C0H8J0</accession>
<keyword evidence="1" id="KW-0472">Membrane</keyword>
<sequence>MFIIIYSDYRLFITLLKILIIINIEHIYYHML</sequence>
<evidence type="ECO:0000313" key="2">
    <source>
        <dbReference type="EMBL" id="QHT76912.1"/>
    </source>
</evidence>
<keyword evidence="1" id="KW-0812">Transmembrane</keyword>
<proteinExistence type="predicted"/>
<name>A0A6C0H8J0_9ZZZZ</name>